<dbReference type="InterPro" id="IPR015943">
    <property type="entry name" value="WD40/YVTN_repeat-like_dom_sf"/>
</dbReference>
<sequence length="727" mass="77738">MMRSVLLVAALVVAACPAFAEDRWDTHVNSNDVTSVWAEAGLHYLGSTAGAVVMDISTGQESKILKSAGGLRTNSVTAVSRDSDGALWMGTWGEGVSVRRVDGTWDWHSTTTLGLLSDYVSDIDTYGSLTVVATTGGISLFADGEFWTFYDGTDWANSECGQALSVALNDVEVLVGANCGVFSFDIDLRQWSEVLRGRAIQSMDYDNEGLFWIVAEESIYTYDGAGLSVIPKTFIKPDELYAIGALDTTVWVATSGGPSRYDFASESWKRNTTGLPRDLWEASSIFVSGTGPDDGVWMGTGDGMAGLGQDGWDLYRSGGPAGNYVEDIEVGSDGTVWCATGTRWTGVSGSNIGLLTFDGIEWDRVSAPTLNSNNTFALDNHPDGSLWVGFWGGGLMSFDAAAGQWTSHPDVLASGVISAVHIEPDGTIFLGEYLEGLGVVCPDGSDIHYTYDEVPTCVGSECITAIGAAPDGVMIGVYSAGDTEYACPGLVIQLDVGSQCADKGDDECQNWGEQGGWISGFGYAAATDVYGVGWLGTSGGLSAYDGRWRKVNSQMGSVWDIEVDSFGSKWVATDRGIYVLKGYGTAWEDFEDDAVLYDGSNSPLDGSPVKALAFDAEGVLWIGTSGGGIYKFSAPQENPTKQWVDVFPNPYYGWKDTEGKGIRFKGFLPGKMIRIYTVAGDFVAEIPPDESWMATNTSGKDVVPGVYIYHAYAENGGEFIGRLTVIR</sequence>
<keyword evidence="3" id="KW-1185">Reference proteome</keyword>
<name>A0ABV6YNJ1_UNCEI</name>
<organism evidence="2 3">
    <name type="scientific">Eiseniibacteriota bacterium</name>
    <dbReference type="NCBI Taxonomy" id="2212470"/>
    <lineage>
        <taxon>Bacteria</taxon>
        <taxon>Candidatus Eiseniibacteriota</taxon>
    </lineage>
</organism>
<evidence type="ECO:0000256" key="1">
    <source>
        <dbReference type="SAM" id="SignalP"/>
    </source>
</evidence>
<dbReference type="InterPro" id="IPR011110">
    <property type="entry name" value="Reg_prop"/>
</dbReference>
<evidence type="ECO:0000313" key="2">
    <source>
        <dbReference type="EMBL" id="MFC1799634.1"/>
    </source>
</evidence>
<gene>
    <name evidence="2" type="ORF">ACFL2Z_01825</name>
</gene>
<dbReference type="Proteomes" id="UP001594288">
    <property type="component" value="Unassembled WGS sequence"/>
</dbReference>
<keyword evidence="1" id="KW-0732">Signal</keyword>
<reference evidence="2 3" key="1">
    <citation type="submission" date="2024-09" db="EMBL/GenBank/DDBJ databases">
        <authorList>
            <person name="D'Angelo T."/>
        </authorList>
    </citation>
    <scope>NUCLEOTIDE SEQUENCE [LARGE SCALE GENOMIC DNA]</scope>
    <source>
        <strain evidence="2">SAG AM-311-F02</strain>
    </source>
</reference>
<feature type="signal peptide" evidence="1">
    <location>
        <begin position="1"/>
        <end position="20"/>
    </location>
</feature>
<dbReference type="SUPFAM" id="SSF63829">
    <property type="entry name" value="Calcium-dependent phosphotriesterase"/>
    <property type="match status" value="1"/>
</dbReference>
<evidence type="ECO:0000313" key="3">
    <source>
        <dbReference type="Proteomes" id="UP001594288"/>
    </source>
</evidence>
<accession>A0ABV6YNJ1</accession>
<proteinExistence type="predicted"/>
<dbReference type="PROSITE" id="PS51257">
    <property type="entry name" value="PROKAR_LIPOPROTEIN"/>
    <property type="match status" value="1"/>
</dbReference>
<dbReference type="EMBL" id="JBHPEI010000018">
    <property type="protein sequence ID" value="MFC1799634.1"/>
    <property type="molecule type" value="Genomic_DNA"/>
</dbReference>
<dbReference type="Gene3D" id="2.130.10.10">
    <property type="entry name" value="YVTN repeat-like/Quinoprotein amine dehydrogenase"/>
    <property type="match status" value="3"/>
</dbReference>
<feature type="chain" id="PRO_5045691081" evidence="1">
    <location>
        <begin position="21"/>
        <end position="727"/>
    </location>
</feature>
<dbReference type="Pfam" id="PF07494">
    <property type="entry name" value="Reg_prop"/>
    <property type="match status" value="2"/>
</dbReference>
<protein>
    <submittedName>
        <fullName evidence="2">Two-component regulator propeller domain-containing protein</fullName>
    </submittedName>
</protein>
<comment type="caution">
    <text evidence="2">The sequence shown here is derived from an EMBL/GenBank/DDBJ whole genome shotgun (WGS) entry which is preliminary data.</text>
</comment>